<evidence type="ECO:0000313" key="3">
    <source>
        <dbReference type="Proteomes" id="UP000199274"/>
    </source>
</evidence>
<dbReference type="EMBL" id="FNDB01000021">
    <property type="protein sequence ID" value="SDI06144.1"/>
    <property type="molecule type" value="Genomic_DNA"/>
</dbReference>
<evidence type="ECO:0000256" key="1">
    <source>
        <dbReference type="SAM" id="Phobius"/>
    </source>
</evidence>
<keyword evidence="1" id="KW-1133">Transmembrane helix</keyword>
<keyword evidence="1" id="KW-0812">Transmembrane</keyword>
<organism evidence="2 3">
    <name type="scientific">Flavobacterium omnivorum</name>
    <dbReference type="NCBI Taxonomy" id="178355"/>
    <lineage>
        <taxon>Bacteria</taxon>
        <taxon>Pseudomonadati</taxon>
        <taxon>Bacteroidota</taxon>
        <taxon>Flavobacteriia</taxon>
        <taxon>Flavobacteriales</taxon>
        <taxon>Flavobacteriaceae</taxon>
        <taxon>Flavobacterium</taxon>
    </lineage>
</organism>
<dbReference type="OrthoDB" id="798769at2"/>
<evidence type="ECO:0008006" key="4">
    <source>
        <dbReference type="Google" id="ProtNLM"/>
    </source>
</evidence>
<dbReference type="AlphaFoldDB" id="A0A1G8HHI6"/>
<feature type="transmembrane region" description="Helical" evidence="1">
    <location>
        <begin position="129"/>
        <end position="151"/>
    </location>
</feature>
<protein>
    <recommendedName>
        <fullName evidence="4">Type IV leader peptidase family protein</fullName>
    </recommendedName>
</protein>
<feature type="transmembrane region" description="Helical" evidence="1">
    <location>
        <begin position="50"/>
        <end position="70"/>
    </location>
</feature>
<name>A0A1G8HHI6_9FLAO</name>
<dbReference type="STRING" id="178355.SAMN04488062_12149"/>
<sequence>MIILLILNWITLALITIQDYKDRSVYWFLYALVGLFVLGIQMIQNPIYTVLLNSFSNLIFISVLLLFAALYSKIRFKKRLINESIGLGDVLLFIAMSFAFAPISFFILFVFSLLFSLAIHLVLNPKKNVVTVPLAGHMALFFGMVYAVLFFTKDYSLYAY</sequence>
<evidence type="ECO:0000313" key="2">
    <source>
        <dbReference type="EMBL" id="SDI06144.1"/>
    </source>
</evidence>
<proteinExistence type="predicted"/>
<keyword evidence="1" id="KW-0472">Membrane</keyword>
<accession>A0A1G8HHI6</accession>
<feature type="transmembrane region" description="Helical" evidence="1">
    <location>
        <begin position="90"/>
        <end position="123"/>
    </location>
</feature>
<dbReference type="Proteomes" id="UP000199274">
    <property type="component" value="Unassembled WGS sequence"/>
</dbReference>
<keyword evidence="3" id="KW-1185">Reference proteome</keyword>
<dbReference type="RefSeq" id="WP_091259059.1">
    <property type="nucleotide sequence ID" value="NZ_FNDB01000021.1"/>
</dbReference>
<feature type="transmembrane region" description="Helical" evidence="1">
    <location>
        <begin position="25"/>
        <end position="44"/>
    </location>
</feature>
<reference evidence="3" key="1">
    <citation type="submission" date="2016-10" db="EMBL/GenBank/DDBJ databases">
        <authorList>
            <person name="Varghese N."/>
            <person name="Submissions S."/>
        </authorList>
    </citation>
    <scope>NUCLEOTIDE SEQUENCE [LARGE SCALE GENOMIC DNA]</scope>
    <source>
        <strain evidence="3">CGMCC 1.2747</strain>
    </source>
</reference>
<gene>
    <name evidence="2" type="ORF">SAMN04488062_12149</name>
</gene>